<dbReference type="Pfam" id="PF00046">
    <property type="entry name" value="Homeodomain"/>
    <property type="match status" value="1"/>
</dbReference>
<dbReference type="STRING" id="6182.A0A4Z2DYM6"/>
<dbReference type="SMART" id="SM00389">
    <property type="entry name" value="HOX"/>
    <property type="match status" value="1"/>
</dbReference>
<comment type="subcellular location">
    <subcellularLocation>
        <location evidence="1 6 7">Nucleus</location>
    </subcellularLocation>
</comment>
<proteinExistence type="inferred from homology"/>
<evidence type="ECO:0000256" key="1">
    <source>
        <dbReference type="ARBA" id="ARBA00004123"/>
    </source>
</evidence>
<keyword evidence="11" id="KW-1185">Reference proteome</keyword>
<comment type="caution">
    <text evidence="10">The sequence shown here is derived from an EMBL/GenBank/DDBJ whole genome shotgun (WGS) entry which is preliminary data.</text>
</comment>
<name>A0A4Z2DYM6_SCHJA</name>
<dbReference type="GO" id="GO:0003677">
    <property type="term" value="F:DNA binding"/>
    <property type="evidence" value="ECO:0007669"/>
    <property type="project" value="UniProtKB-UniRule"/>
</dbReference>
<sequence>MNIPTITHLQKDKQIFNSLSVSMRNSLIPSEQNLFDNLSSKYSNSINDLHENTTTNNSNNNKHTRYFNVTNNNNNNLLHNHHIEHLNSLSSMVNNVMNTPKDNLCILRNYNEQYNKYEISRWENDYNYHLKNRHDTSDSIHIYRTSENTEHCRRKSRKPYSRNQLMILEKEYALMPYITRQRRWEIANKLQLTERQVKVWFQNRRMKTKKLRTRSYSNNDIIQQDNNDDTNNSNNNNNNQHCSMLFDKQKFINLTTQWNDNITKDSILSSILNYNSYI</sequence>
<evidence type="ECO:0000256" key="6">
    <source>
        <dbReference type="PROSITE-ProRule" id="PRU00108"/>
    </source>
</evidence>
<comment type="similarity">
    <text evidence="2">Belongs to the Abd-B homeobox family.</text>
</comment>
<dbReference type="AlphaFoldDB" id="A0A4Z2DYM6"/>
<dbReference type="InterPro" id="IPR017970">
    <property type="entry name" value="Homeobox_CS"/>
</dbReference>
<dbReference type="InterPro" id="IPR020479">
    <property type="entry name" value="HD_metazoa"/>
</dbReference>
<feature type="compositionally biased region" description="Low complexity" evidence="8">
    <location>
        <begin position="217"/>
        <end position="239"/>
    </location>
</feature>
<evidence type="ECO:0000313" key="11">
    <source>
        <dbReference type="Proteomes" id="UP000311919"/>
    </source>
</evidence>
<dbReference type="GO" id="GO:0000981">
    <property type="term" value="F:DNA-binding transcription factor activity, RNA polymerase II-specific"/>
    <property type="evidence" value="ECO:0007669"/>
    <property type="project" value="InterPro"/>
</dbReference>
<dbReference type="InterPro" id="IPR009057">
    <property type="entry name" value="Homeodomain-like_sf"/>
</dbReference>
<evidence type="ECO:0000256" key="2">
    <source>
        <dbReference type="ARBA" id="ARBA00006317"/>
    </source>
</evidence>
<gene>
    <name evidence="10" type="ORF">EWB00_010494</name>
</gene>
<dbReference type="Gene3D" id="1.10.10.60">
    <property type="entry name" value="Homeodomain-like"/>
    <property type="match status" value="1"/>
</dbReference>
<dbReference type="EMBL" id="SKCS01000008">
    <property type="protein sequence ID" value="TNN21340.1"/>
    <property type="molecule type" value="Genomic_DNA"/>
</dbReference>
<organism evidence="10 11">
    <name type="scientific">Schistosoma japonicum</name>
    <name type="common">Blood fluke</name>
    <dbReference type="NCBI Taxonomy" id="6182"/>
    <lineage>
        <taxon>Eukaryota</taxon>
        <taxon>Metazoa</taxon>
        <taxon>Spiralia</taxon>
        <taxon>Lophotrochozoa</taxon>
        <taxon>Platyhelminthes</taxon>
        <taxon>Trematoda</taxon>
        <taxon>Digenea</taxon>
        <taxon>Strigeidida</taxon>
        <taxon>Schistosomatoidea</taxon>
        <taxon>Schistosomatidae</taxon>
        <taxon>Schistosoma</taxon>
    </lineage>
</organism>
<keyword evidence="4 6" id="KW-0371">Homeobox</keyword>
<dbReference type="OrthoDB" id="6159439at2759"/>
<evidence type="ECO:0000259" key="9">
    <source>
        <dbReference type="PROSITE" id="PS50071"/>
    </source>
</evidence>
<feature type="region of interest" description="Disordered" evidence="8">
    <location>
        <begin position="211"/>
        <end position="241"/>
    </location>
</feature>
<evidence type="ECO:0000313" key="10">
    <source>
        <dbReference type="EMBL" id="TNN21340.1"/>
    </source>
</evidence>
<evidence type="ECO:0000256" key="7">
    <source>
        <dbReference type="RuleBase" id="RU000682"/>
    </source>
</evidence>
<accession>A0A4Z2DYM6</accession>
<keyword evidence="5 6" id="KW-0539">Nucleus</keyword>
<dbReference type="PANTHER" id="PTHR45874">
    <property type="entry name" value="HOMEOBOX PROTEIN ABDOMINAL-B"/>
    <property type="match status" value="1"/>
</dbReference>
<evidence type="ECO:0000256" key="8">
    <source>
        <dbReference type="SAM" id="MobiDB-lite"/>
    </source>
</evidence>
<dbReference type="PRINTS" id="PR00024">
    <property type="entry name" value="HOMEOBOX"/>
</dbReference>
<dbReference type="InterPro" id="IPR046333">
    <property type="entry name" value="HXA10/ABDB-like"/>
</dbReference>
<dbReference type="CDD" id="cd00086">
    <property type="entry name" value="homeodomain"/>
    <property type="match status" value="1"/>
</dbReference>
<dbReference type="GO" id="GO:0005634">
    <property type="term" value="C:nucleus"/>
    <property type="evidence" value="ECO:0007669"/>
    <property type="project" value="UniProtKB-SubCell"/>
</dbReference>
<evidence type="ECO:0000256" key="4">
    <source>
        <dbReference type="ARBA" id="ARBA00023155"/>
    </source>
</evidence>
<dbReference type="SUPFAM" id="SSF46689">
    <property type="entry name" value="Homeodomain-like"/>
    <property type="match status" value="1"/>
</dbReference>
<keyword evidence="3 6" id="KW-0238">DNA-binding</keyword>
<dbReference type="InterPro" id="IPR001356">
    <property type="entry name" value="HD"/>
</dbReference>
<dbReference type="Proteomes" id="UP000311919">
    <property type="component" value="Unassembled WGS sequence"/>
</dbReference>
<evidence type="ECO:0000256" key="5">
    <source>
        <dbReference type="ARBA" id="ARBA00023242"/>
    </source>
</evidence>
<dbReference type="PROSITE" id="PS50071">
    <property type="entry name" value="HOMEOBOX_2"/>
    <property type="match status" value="1"/>
</dbReference>
<reference evidence="10 11" key="1">
    <citation type="submission" date="2019-03" db="EMBL/GenBank/DDBJ databases">
        <title>An improved genome assembly of the fluke Schistosoma japonicum.</title>
        <authorList>
            <person name="Hu W."/>
            <person name="Luo F."/>
            <person name="Yin M."/>
            <person name="Mo X."/>
            <person name="Sun C."/>
            <person name="Wu Q."/>
            <person name="Zhu B."/>
            <person name="Xiang M."/>
            <person name="Wang J."/>
            <person name="Wang Y."/>
            <person name="Zhang T."/>
            <person name="Xu B."/>
            <person name="Zheng H."/>
            <person name="Feng Z."/>
        </authorList>
    </citation>
    <scope>NUCLEOTIDE SEQUENCE [LARGE SCALE GENOMIC DNA]</scope>
    <source>
        <strain evidence="10">HuSjv2</strain>
        <tissue evidence="10">Worms</tissue>
    </source>
</reference>
<feature type="DNA-binding region" description="Homeobox" evidence="6">
    <location>
        <begin position="153"/>
        <end position="212"/>
    </location>
</feature>
<feature type="domain" description="Homeobox" evidence="9">
    <location>
        <begin position="151"/>
        <end position="211"/>
    </location>
</feature>
<dbReference type="PROSITE" id="PS00027">
    <property type="entry name" value="HOMEOBOX_1"/>
    <property type="match status" value="1"/>
</dbReference>
<protein>
    <submittedName>
        <fullName evidence="10">Homeobox protein isoform 2</fullName>
    </submittedName>
</protein>
<evidence type="ECO:0000256" key="3">
    <source>
        <dbReference type="ARBA" id="ARBA00023125"/>
    </source>
</evidence>